<evidence type="ECO:0000313" key="5">
    <source>
        <dbReference type="EMBL" id="AEV67030.1"/>
    </source>
</evidence>
<evidence type="ECO:0000256" key="3">
    <source>
        <dbReference type="PIRSR" id="PIRSR005384-1"/>
    </source>
</evidence>
<dbReference type="InterPro" id="IPR003500">
    <property type="entry name" value="RpiB_LacA_LacB"/>
</dbReference>
<dbReference type="NCBIfam" id="NF004051">
    <property type="entry name" value="PRK05571.1"/>
    <property type="match status" value="1"/>
</dbReference>
<dbReference type="EMBL" id="CP003065">
    <property type="protein sequence ID" value="AEV67030.1"/>
    <property type="molecule type" value="Genomic_DNA"/>
</dbReference>
<keyword evidence="6" id="KW-1185">Reference proteome</keyword>
<proteinExistence type="inferred from homology"/>
<feature type="active site" description="Proton acceptor" evidence="3">
    <location>
        <position position="65"/>
    </location>
</feature>
<evidence type="ECO:0000256" key="2">
    <source>
        <dbReference type="ARBA" id="ARBA00023235"/>
    </source>
</evidence>
<reference evidence="5 6" key="2">
    <citation type="journal article" date="2012" name="Stand. Genomic Sci.">
        <title>Complete Genome Sequence of Clostridium clariflavum DSM 19732.</title>
        <authorList>
            <person name="Izquierdo J.A."/>
            <person name="Goodwin L."/>
            <person name="Davenport K.W."/>
            <person name="Teshima H."/>
            <person name="Bruce D."/>
            <person name="Detter C."/>
            <person name="Tapia R."/>
            <person name="Han S."/>
            <person name="Land M."/>
            <person name="Hauser L."/>
            <person name="Jeffries C.D."/>
            <person name="Han J."/>
            <person name="Pitluck S."/>
            <person name="Nolan M."/>
            <person name="Chen A."/>
            <person name="Huntemann M."/>
            <person name="Mavromatis K."/>
            <person name="Mikhailova N."/>
            <person name="Liolios K."/>
            <person name="Woyke T."/>
            <person name="Lynd L.R."/>
        </authorList>
    </citation>
    <scope>NUCLEOTIDE SEQUENCE [LARGE SCALE GENOMIC DNA]</scope>
    <source>
        <strain evidence="6">DSM 19732 / NBRC 101661 / EBR45</strain>
    </source>
</reference>
<feature type="binding site" evidence="4">
    <location>
        <begin position="8"/>
        <end position="9"/>
    </location>
    <ligand>
        <name>D-ribulose 5-phosphate</name>
        <dbReference type="ChEBI" id="CHEBI:58121"/>
    </ligand>
</feature>
<dbReference type="PANTHER" id="PTHR30345">
    <property type="entry name" value="RIBOSE-5-PHOSPHATE ISOMERASE B"/>
    <property type="match status" value="1"/>
</dbReference>
<feature type="binding site" evidence="4">
    <location>
        <position position="109"/>
    </location>
    <ligand>
        <name>D-ribulose 5-phosphate</name>
        <dbReference type="ChEBI" id="CHEBI:58121"/>
    </ligand>
</feature>
<dbReference type="GO" id="GO:0009052">
    <property type="term" value="P:pentose-phosphate shunt, non-oxidative branch"/>
    <property type="evidence" value="ECO:0007669"/>
    <property type="project" value="TreeGrafter"/>
</dbReference>
<dbReference type="InterPro" id="IPR036569">
    <property type="entry name" value="RpiB_LacA_LacB_sf"/>
</dbReference>
<protein>
    <submittedName>
        <fullName evidence="5">Ribose-5-phosphate isomerase</fullName>
        <ecNumber evidence="5">5.3.1.6</ecNumber>
    </submittedName>
</protein>
<dbReference type="Proteomes" id="UP000005435">
    <property type="component" value="Chromosome"/>
</dbReference>
<dbReference type="KEGG" id="ccl:Clocl_0289"/>
<dbReference type="Pfam" id="PF02502">
    <property type="entry name" value="LacAB_rpiB"/>
    <property type="match status" value="1"/>
</dbReference>
<dbReference type="AlphaFoldDB" id="G8M1U7"/>
<dbReference type="STRING" id="720554.Clocl_0289"/>
<dbReference type="InterPro" id="IPR004785">
    <property type="entry name" value="RpiB"/>
</dbReference>
<dbReference type="EC" id="5.3.1.6" evidence="5"/>
<dbReference type="eggNOG" id="COG0698">
    <property type="taxonomic scope" value="Bacteria"/>
</dbReference>
<dbReference type="PANTHER" id="PTHR30345:SF0">
    <property type="entry name" value="DNA DAMAGE-REPAIR_TOLERATION PROTEIN DRT102"/>
    <property type="match status" value="1"/>
</dbReference>
<accession>G8M1U7</accession>
<gene>
    <name evidence="5" type="ordered locus">Clocl_0289</name>
</gene>
<feature type="binding site" evidence="4">
    <location>
        <begin position="66"/>
        <end position="70"/>
    </location>
    <ligand>
        <name>D-ribulose 5-phosphate</name>
        <dbReference type="ChEBI" id="CHEBI:58121"/>
    </ligand>
</feature>
<dbReference type="OrthoDB" id="1778624at2"/>
<evidence type="ECO:0000256" key="1">
    <source>
        <dbReference type="ARBA" id="ARBA00008754"/>
    </source>
</evidence>
<sequence>MKIAIGSDHAGYELKEEIVKFLQQNNYEVVDFGTCDTKSVDYPDYGIKVAEAVKNGDCGKGIVICGTGIGISIAANKVPGIRAALCTNSFMARMSREHNNANVLAIGARIVGLDLAIDIVDTWLKTDYLGDRHQRRLDKIEDIEKKYGR</sequence>
<reference evidence="6" key="1">
    <citation type="submission" date="2011-12" db="EMBL/GenBank/DDBJ databases">
        <title>Complete sequence of Clostridium clariflavum DSM 19732.</title>
        <authorList>
            <consortium name="US DOE Joint Genome Institute"/>
            <person name="Lucas S."/>
            <person name="Han J."/>
            <person name="Lapidus A."/>
            <person name="Cheng J.-F."/>
            <person name="Goodwin L."/>
            <person name="Pitluck S."/>
            <person name="Peters L."/>
            <person name="Teshima H."/>
            <person name="Detter J.C."/>
            <person name="Han C."/>
            <person name="Tapia R."/>
            <person name="Land M."/>
            <person name="Hauser L."/>
            <person name="Kyrpides N."/>
            <person name="Ivanova N."/>
            <person name="Pagani I."/>
            <person name="Kitzmiller T."/>
            <person name="Lynd L."/>
            <person name="Izquierdo J."/>
            <person name="Woyke T."/>
        </authorList>
    </citation>
    <scope>NUCLEOTIDE SEQUENCE [LARGE SCALE GENOMIC DNA]</scope>
    <source>
        <strain evidence="6">DSM 19732 / NBRC 101661 / EBR45</strain>
    </source>
</reference>
<dbReference type="PIRSF" id="PIRSF005384">
    <property type="entry name" value="RpiB_LacA_B"/>
    <property type="match status" value="1"/>
</dbReference>
<dbReference type="RefSeq" id="WP_014253662.1">
    <property type="nucleotide sequence ID" value="NC_016627.1"/>
</dbReference>
<feature type="binding site" evidence="4">
    <location>
        <position position="132"/>
    </location>
    <ligand>
        <name>D-ribulose 5-phosphate</name>
        <dbReference type="ChEBI" id="CHEBI:58121"/>
    </ligand>
</feature>
<dbReference type="HOGENOM" id="CLU_091396_4_1_9"/>
<keyword evidence="2 5" id="KW-0413">Isomerase</keyword>
<feature type="binding site" evidence="4">
    <location>
        <position position="99"/>
    </location>
    <ligand>
        <name>D-ribulose 5-phosphate</name>
        <dbReference type="ChEBI" id="CHEBI:58121"/>
    </ligand>
</feature>
<dbReference type="NCBIfam" id="TIGR00689">
    <property type="entry name" value="rpiB_lacA_lacB"/>
    <property type="match status" value="1"/>
</dbReference>
<evidence type="ECO:0000313" key="6">
    <source>
        <dbReference type="Proteomes" id="UP000005435"/>
    </source>
</evidence>
<feature type="active site" description="Proton donor" evidence="3">
    <location>
        <position position="98"/>
    </location>
</feature>
<dbReference type="GO" id="GO:0019316">
    <property type="term" value="P:D-allose catabolic process"/>
    <property type="evidence" value="ECO:0007669"/>
    <property type="project" value="TreeGrafter"/>
</dbReference>
<dbReference type="Gene3D" id="3.40.1400.10">
    <property type="entry name" value="Sugar-phosphate isomerase, RpiB/LacA/LacB"/>
    <property type="match status" value="1"/>
</dbReference>
<dbReference type="SUPFAM" id="SSF89623">
    <property type="entry name" value="Ribose/Galactose isomerase RpiB/AlsB"/>
    <property type="match status" value="1"/>
</dbReference>
<organism evidence="5 6">
    <name type="scientific">Acetivibrio clariflavus (strain DSM 19732 / NBRC 101661 / EBR45)</name>
    <name type="common">Clostridium clariflavum</name>
    <dbReference type="NCBI Taxonomy" id="720554"/>
    <lineage>
        <taxon>Bacteria</taxon>
        <taxon>Bacillati</taxon>
        <taxon>Bacillota</taxon>
        <taxon>Clostridia</taxon>
        <taxon>Eubacteriales</taxon>
        <taxon>Oscillospiraceae</taxon>
        <taxon>Acetivibrio</taxon>
    </lineage>
</organism>
<dbReference type="GO" id="GO:0004751">
    <property type="term" value="F:ribose-5-phosphate isomerase activity"/>
    <property type="evidence" value="ECO:0007669"/>
    <property type="project" value="UniProtKB-EC"/>
</dbReference>
<evidence type="ECO:0000256" key="4">
    <source>
        <dbReference type="PIRSR" id="PIRSR005384-2"/>
    </source>
</evidence>
<dbReference type="NCBIfam" id="TIGR01120">
    <property type="entry name" value="rpiB"/>
    <property type="match status" value="1"/>
</dbReference>
<name>G8M1U7_ACECE</name>
<comment type="similarity">
    <text evidence="1">Belongs to the LacAB/RpiB family.</text>
</comment>
<feature type="binding site" evidence="4">
    <location>
        <position position="136"/>
    </location>
    <ligand>
        <name>D-ribulose 5-phosphate</name>
        <dbReference type="ChEBI" id="CHEBI:58121"/>
    </ligand>
</feature>